<dbReference type="OrthoDB" id="17845at2759"/>
<dbReference type="STRING" id="857566.A0A1E3PHU9"/>
<dbReference type="GO" id="GO:0005777">
    <property type="term" value="C:peroxisome"/>
    <property type="evidence" value="ECO:0007669"/>
    <property type="project" value="InterPro"/>
</dbReference>
<dbReference type="Proteomes" id="UP000095009">
    <property type="component" value="Unassembled WGS sequence"/>
</dbReference>
<dbReference type="GO" id="GO:0031998">
    <property type="term" value="P:regulation of fatty acid beta-oxidation"/>
    <property type="evidence" value="ECO:0007669"/>
    <property type="project" value="TreeGrafter"/>
</dbReference>
<name>A0A1E3PHU9_9ASCO</name>
<keyword evidence="2" id="KW-1185">Reference proteome</keyword>
<dbReference type="GO" id="GO:0004252">
    <property type="term" value="F:serine-type endopeptidase activity"/>
    <property type="evidence" value="ECO:0007669"/>
    <property type="project" value="InterPro"/>
</dbReference>
<dbReference type="InterPro" id="IPR039245">
    <property type="entry name" value="TYSND1/DEG15"/>
</dbReference>
<gene>
    <name evidence="1" type="ORF">NADFUDRAFT_46786</name>
</gene>
<accession>A0A1E3PHU9</accession>
<dbReference type="PANTHER" id="PTHR21004:SF0">
    <property type="entry name" value="PEROXISOMAL LEADER PEPTIDE-PROCESSING PROTEASE"/>
    <property type="match status" value="1"/>
</dbReference>
<protein>
    <submittedName>
        <fullName evidence="1">Uncharacterized protein</fullName>
    </submittedName>
</protein>
<dbReference type="PANTHER" id="PTHR21004">
    <property type="entry name" value="SERINE PROTEASE-RELATED"/>
    <property type="match status" value="1"/>
</dbReference>
<proteinExistence type="predicted"/>
<sequence>MNSTGQLINFLNLLPSNNASIYNSTSISIISTPFGLVNPALFCGHLSHGIISYVHRETNEAGPLVIFSNVKYLDGMEGGLVVLNRNKDSYTNTLASIGLLMGKLRMENGGELSIIAPWHQILEVLSKELPISIDFSLAHEIRESRHFSMMENLNKVWSQFFFADLNFTNPGYVSHQTWNSTLDLNVSSLNKSLTVATENNYTKSVVLICIKYKAANSWGSGILL</sequence>
<dbReference type="EMBL" id="KV454410">
    <property type="protein sequence ID" value="ODQ64985.1"/>
    <property type="molecule type" value="Genomic_DNA"/>
</dbReference>
<evidence type="ECO:0000313" key="1">
    <source>
        <dbReference type="EMBL" id="ODQ64985.1"/>
    </source>
</evidence>
<dbReference type="AlphaFoldDB" id="A0A1E3PHU9"/>
<organism evidence="1 2">
    <name type="scientific">Nadsonia fulvescens var. elongata DSM 6958</name>
    <dbReference type="NCBI Taxonomy" id="857566"/>
    <lineage>
        <taxon>Eukaryota</taxon>
        <taxon>Fungi</taxon>
        <taxon>Dikarya</taxon>
        <taxon>Ascomycota</taxon>
        <taxon>Saccharomycotina</taxon>
        <taxon>Dipodascomycetes</taxon>
        <taxon>Dipodascales</taxon>
        <taxon>Dipodascales incertae sedis</taxon>
        <taxon>Nadsonia</taxon>
    </lineage>
</organism>
<dbReference type="GO" id="GO:0016485">
    <property type="term" value="P:protein processing"/>
    <property type="evidence" value="ECO:0007669"/>
    <property type="project" value="InterPro"/>
</dbReference>
<evidence type="ECO:0000313" key="2">
    <source>
        <dbReference type="Proteomes" id="UP000095009"/>
    </source>
</evidence>
<reference evidence="1 2" key="1">
    <citation type="journal article" date="2016" name="Proc. Natl. Acad. Sci. U.S.A.">
        <title>Comparative genomics of biotechnologically important yeasts.</title>
        <authorList>
            <person name="Riley R."/>
            <person name="Haridas S."/>
            <person name="Wolfe K.H."/>
            <person name="Lopes M.R."/>
            <person name="Hittinger C.T."/>
            <person name="Goeker M."/>
            <person name="Salamov A.A."/>
            <person name="Wisecaver J.H."/>
            <person name="Long T.M."/>
            <person name="Calvey C.H."/>
            <person name="Aerts A.L."/>
            <person name="Barry K.W."/>
            <person name="Choi C."/>
            <person name="Clum A."/>
            <person name="Coughlan A.Y."/>
            <person name="Deshpande S."/>
            <person name="Douglass A.P."/>
            <person name="Hanson S.J."/>
            <person name="Klenk H.-P."/>
            <person name="LaButti K.M."/>
            <person name="Lapidus A."/>
            <person name="Lindquist E.A."/>
            <person name="Lipzen A.M."/>
            <person name="Meier-Kolthoff J.P."/>
            <person name="Ohm R.A."/>
            <person name="Otillar R.P."/>
            <person name="Pangilinan J.L."/>
            <person name="Peng Y."/>
            <person name="Rokas A."/>
            <person name="Rosa C.A."/>
            <person name="Scheuner C."/>
            <person name="Sibirny A.A."/>
            <person name="Slot J.C."/>
            <person name="Stielow J.B."/>
            <person name="Sun H."/>
            <person name="Kurtzman C.P."/>
            <person name="Blackwell M."/>
            <person name="Grigoriev I.V."/>
            <person name="Jeffries T.W."/>
        </authorList>
    </citation>
    <scope>NUCLEOTIDE SEQUENCE [LARGE SCALE GENOMIC DNA]</scope>
    <source>
        <strain evidence="1 2">DSM 6958</strain>
    </source>
</reference>
<feature type="non-terminal residue" evidence="1">
    <location>
        <position position="224"/>
    </location>
</feature>